<accession>A0A074XLZ5</accession>
<proteinExistence type="predicted"/>
<dbReference type="AlphaFoldDB" id="A0A074XLZ5"/>
<dbReference type="HOGENOM" id="CLU_2960350_0_0_1"/>
<sequence length="59" mass="6480">MISPSLVLSKVASPSPSVSTNMTSCLAVPSIAMSSRYVTRHLPMDRQKSRHHHAWGFVT</sequence>
<name>A0A074XLZ5_AURPU</name>
<keyword evidence="2" id="KW-1185">Reference proteome</keyword>
<reference evidence="1 2" key="1">
    <citation type="journal article" date="2014" name="BMC Genomics">
        <title>Genome sequencing of four Aureobasidium pullulans varieties: biotechnological potential, stress tolerance, and description of new species.</title>
        <authorList>
            <person name="Gostin Ar C."/>
            <person name="Ohm R.A."/>
            <person name="Kogej T."/>
            <person name="Sonjak S."/>
            <person name="Turk M."/>
            <person name="Zajc J."/>
            <person name="Zalar P."/>
            <person name="Grube M."/>
            <person name="Sun H."/>
            <person name="Han J."/>
            <person name="Sharma A."/>
            <person name="Chiniquy J."/>
            <person name="Ngan C.Y."/>
            <person name="Lipzen A."/>
            <person name="Barry K."/>
            <person name="Grigoriev I.V."/>
            <person name="Gunde-Cimerman N."/>
        </authorList>
    </citation>
    <scope>NUCLEOTIDE SEQUENCE [LARGE SCALE GENOMIC DNA]</scope>
    <source>
        <strain evidence="1 2">EXF-150</strain>
    </source>
</reference>
<dbReference type="EMBL" id="KL584978">
    <property type="protein sequence ID" value="KEQ86555.1"/>
    <property type="molecule type" value="Genomic_DNA"/>
</dbReference>
<organism evidence="1 2">
    <name type="scientific">Aureobasidium pullulans EXF-150</name>
    <dbReference type="NCBI Taxonomy" id="1043002"/>
    <lineage>
        <taxon>Eukaryota</taxon>
        <taxon>Fungi</taxon>
        <taxon>Dikarya</taxon>
        <taxon>Ascomycota</taxon>
        <taxon>Pezizomycotina</taxon>
        <taxon>Dothideomycetes</taxon>
        <taxon>Dothideomycetidae</taxon>
        <taxon>Dothideales</taxon>
        <taxon>Saccotheciaceae</taxon>
        <taxon>Aureobasidium</taxon>
    </lineage>
</organism>
<protein>
    <submittedName>
        <fullName evidence="1">Uncharacterized protein</fullName>
    </submittedName>
</protein>
<dbReference type="RefSeq" id="XP_029762742.1">
    <property type="nucleotide sequence ID" value="XM_029899174.1"/>
</dbReference>
<dbReference type="Proteomes" id="UP000030706">
    <property type="component" value="Unassembled WGS sequence"/>
</dbReference>
<evidence type="ECO:0000313" key="1">
    <source>
        <dbReference type="EMBL" id="KEQ86555.1"/>
    </source>
</evidence>
<gene>
    <name evidence="1" type="ORF">M438DRAFT_178278</name>
</gene>
<evidence type="ECO:0000313" key="2">
    <source>
        <dbReference type="Proteomes" id="UP000030706"/>
    </source>
</evidence>
<dbReference type="GeneID" id="40741480"/>